<accession>A0A9W6ZSC1</accession>
<reference evidence="3" key="1">
    <citation type="journal article" date="2023" name="Commun. Biol.">
        <title>Genome analysis of Parmales, the sister group of diatoms, reveals the evolutionary specialization of diatoms from phago-mixotrophs to photoautotrophs.</title>
        <authorList>
            <person name="Ban H."/>
            <person name="Sato S."/>
            <person name="Yoshikawa S."/>
            <person name="Yamada K."/>
            <person name="Nakamura Y."/>
            <person name="Ichinomiya M."/>
            <person name="Sato N."/>
            <person name="Blanc-Mathieu R."/>
            <person name="Endo H."/>
            <person name="Kuwata A."/>
            <person name="Ogata H."/>
        </authorList>
    </citation>
    <scope>NUCLEOTIDE SEQUENCE [LARGE SCALE GENOMIC DNA]</scope>
    <source>
        <strain evidence="3">NIES 3700</strain>
    </source>
</reference>
<name>A0A9W6ZSC1_9STRA</name>
<keyword evidence="1" id="KW-0812">Transmembrane</keyword>
<dbReference type="EMBL" id="BRXW01000441">
    <property type="protein sequence ID" value="GMH55075.1"/>
    <property type="molecule type" value="Genomic_DNA"/>
</dbReference>
<evidence type="ECO:0000313" key="2">
    <source>
        <dbReference type="EMBL" id="GMH55075.1"/>
    </source>
</evidence>
<feature type="transmembrane region" description="Helical" evidence="1">
    <location>
        <begin position="82"/>
        <end position="102"/>
    </location>
</feature>
<organism evidence="2 3">
    <name type="scientific">Triparma laevis f. longispina</name>
    <dbReference type="NCBI Taxonomy" id="1714387"/>
    <lineage>
        <taxon>Eukaryota</taxon>
        <taxon>Sar</taxon>
        <taxon>Stramenopiles</taxon>
        <taxon>Ochrophyta</taxon>
        <taxon>Bolidophyceae</taxon>
        <taxon>Parmales</taxon>
        <taxon>Triparmaceae</taxon>
        <taxon>Triparma</taxon>
    </lineage>
</organism>
<gene>
    <name evidence="2" type="ORF">TrLO_g5796</name>
</gene>
<dbReference type="AlphaFoldDB" id="A0A9W6ZSC1"/>
<sequence>MATQHFGLRAIPPFTGWLIMILMVFSDAAPGKLRREIALFAGIFLGVYETILCVGFFMEFVPDIDNSVVLSFGKMSYTSADIVFLSLSNCILFIVHLLYIAFVKPDCYLFILSRMKSIKVEEEKVKELTTFHEKMGVATPKRKSTIKMNK</sequence>
<proteinExistence type="predicted"/>
<protein>
    <submittedName>
        <fullName evidence="2">Uncharacterized protein</fullName>
    </submittedName>
</protein>
<keyword evidence="1" id="KW-1133">Transmembrane helix</keyword>
<dbReference type="OrthoDB" id="10458654at2759"/>
<dbReference type="Proteomes" id="UP001165122">
    <property type="component" value="Unassembled WGS sequence"/>
</dbReference>
<evidence type="ECO:0000256" key="1">
    <source>
        <dbReference type="SAM" id="Phobius"/>
    </source>
</evidence>
<evidence type="ECO:0000313" key="3">
    <source>
        <dbReference type="Proteomes" id="UP001165122"/>
    </source>
</evidence>
<feature type="transmembrane region" description="Helical" evidence="1">
    <location>
        <begin position="6"/>
        <end position="25"/>
    </location>
</feature>
<comment type="caution">
    <text evidence="2">The sequence shown here is derived from an EMBL/GenBank/DDBJ whole genome shotgun (WGS) entry which is preliminary data.</text>
</comment>
<keyword evidence="1" id="KW-0472">Membrane</keyword>
<keyword evidence="3" id="KW-1185">Reference proteome</keyword>
<feature type="transmembrane region" description="Helical" evidence="1">
    <location>
        <begin position="37"/>
        <end position="62"/>
    </location>
</feature>